<evidence type="ECO:0000313" key="7">
    <source>
        <dbReference type="Proteomes" id="UP001597327"/>
    </source>
</evidence>
<dbReference type="Proteomes" id="UP001597327">
    <property type="component" value="Unassembled WGS sequence"/>
</dbReference>
<organism evidence="6 7">
    <name type="scientific">Roseibium aestuarii</name>
    <dbReference type="NCBI Taxonomy" id="2600299"/>
    <lineage>
        <taxon>Bacteria</taxon>
        <taxon>Pseudomonadati</taxon>
        <taxon>Pseudomonadota</taxon>
        <taxon>Alphaproteobacteria</taxon>
        <taxon>Hyphomicrobiales</taxon>
        <taxon>Stappiaceae</taxon>
        <taxon>Roseibium</taxon>
    </lineage>
</organism>
<keyword evidence="7" id="KW-1185">Reference proteome</keyword>
<sequence>MDAVDRIVEQWARQRPDLDTAPMELIGRMARVRNHMARAMDQTFAEFGLNAASFDLLATLLRAGPPHALSPTDLAAMMMITSGTMTNRIDQLVKTGLVERRKSPTDGRGFLICLTPEGMALIDRAVTAHVATQARLVAALDPDQRAALNAALSGLLIGFEGEGAGDGAGDGAGKGGDAGEDTAT</sequence>
<evidence type="ECO:0000256" key="3">
    <source>
        <dbReference type="ARBA" id="ARBA00023163"/>
    </source>
</evidence>
<accession>A0ABW4K0F1</accession>
<evidence type="ECO:0000256" key="1">
    <source>
        <dbReference type="ARBA" id="ARBA00023015"/>
    </source>
</evidence>
<dbReference type="PROSITE" id="PS50995">
    <property type="entry name" value="HTH_MARR_2"/>
    <property type="match status" value="1"/>
</dbReference>
<gene>
    <name evidence="6" type="ORF">ACFSC7_10650</name>
</gene>
<dbReference type="PROSITE" id="PS01117">
    <property type="entry name" value="HTH_MARR_1"/>
    <property type="match status" value="1"/>
</dbReference>
<dbReference type="InterPro" id="IPR036388">
    <property type="entry name" value="WH-like_DNA-bd_sf"/>
</dbReference>
<dbReference type="SUPFAM" id="SSF46785">
    <property type="entry name" value="Winged helix' DNA-binding domain"/>
    <property type="match status" value="1"/>
</dbReference>
<evidence type="ECO:0000313" key="6">
    <source>
        <dbReference type="EMBL" id="MFD1695975.1"/>
    </source>
</evidence>
<dbReference type="InterPro" id="IPR023187">
    <property type="entry name" value="Tscrpt_reg_MarR-type_CS"/>
</dbReference>
<feature type="region of interest" description="Disordered" evidence="4">
    <location>
        <begin position="165"/>
        <end position="184"/>
    </location>
</feature>
<protein>
    <submittedName>
        <fullName evidence="6">MarR family winged helix-turn-helix transcriptional regulator</fullName>
    </submittedName>
</protein>
<dbReference type="SMART" id="SM00347">
    <property type="entry name" value="HTH_MARR"/>
    <property type="match status" value="1"/>
</dbReference>
<feature type="compositionally biased region" description="Gly residues" evidence="4">
    <location>
        <begin position="165"/>
        <end position="176"/>
    </location>
</feature>
<dbReference type="InterPro" id="IPR000835">
    <property type="entry name" value="HTH_MarR-typ"/>
</dbReference>
<keyword evidence="1" id="KW-0805">Transcription regulation</keyword>
<reference evidence="7" key="1">
    <citation type="journal article" date="2019" name="Int. J. Syst. Evol. Microbiol.">
        <title>The Global Catalogue of Microorganisms (GCM) 10K type strain sequencing project: providing services to taxonomists for standard genome sequencing and annotation.</title>
        <authorList>
            <consortium name="The Broad Institute Genomics Platform"/>
            <consortium name="The Broad Institute Genome Sequencing Center for Infectious Disease"/>
            <person name="Wu L."/>
            <person name="Ma J."/>
        </authorList>
    </citation>
    <scope>NUCLEOTIDE SEQUENCE [LARGE SCALE GENOMIC DNA]</scope>
    <source>
        <strain evidence="7">JCM 3369</strain>
    </source>
</reference>
<evidence type="ECO:0000259" key="5">
    <source>
        <dbReference type="PROSITE" id="PS50995"/>
    </source>
</evidence>
<dbReference type="PRINTS" id="PR00598">
    <property type="entry name" value="HTHMARR"/>
</dbReference>
<keyword evidence="2" id="KW-0238">DNA-binding</keyword>
<evidence type="ECO:0000256" key="2">
    <source>
        <dbReference type="ARBA" id="ARBA00023125"/>
    </source>
</evidence>
<dbReference type="Gene3D" id="1.10.10.10">
    <property type="entry name" value="Winged helix-like DNA-binding domain superfamily/Winged helix DNA-binding domain"/>
    <property type="match status" value="1"/>
</dbReference>
<comment type="caution">
    <text evidence="6">The sequence shown here is derived from an EMBL/GenBank/DDBJ whole genome shotgun (WGS) entry which is preliminary data.</text>
</comment>
<dbReference type="Pfam" id="PF12802">
    <property type="entry name" value="MarR_2"/>
    <property type="match status" value="1"/>
</dbReference>
<dbReference type="RefSeq" id="WP_149894063.1">
    <property type="nucleotide sequence ID" value="NZ_JBHUFA010000003.1"/>
</dbReference>
<proteinExistence type="predicted"/>
<dbReference type="PANTHER" id="PTHR42756:SF1">
    <property type="entry name" value="TRANSCRIPTIONAL REPRESSOR OF EMRAB OPERON"/>
    <property type="match status" value="1"/>
</dbReference>
<dbReference type="EMBL" id="JBHUFA010000003">
    <property type="protein sequence ID" value="MFD1695975.1"/>
    <property type="molecule type" value="Genomic_DNA"/>
</dbReference>
<dbReference type="PANTHER" id="PTHR42756">
    <property type="entry name" value="TRANSCRIPTIONAL REGULATOR, MARR"/>
    <property type="match status" value="1"/>
</dbReference>
<dbReference type="InterPro" id="IPR036390">
    <property type="entry name" value="WH_DNA-bd_sf"/>
</dbReference>
<keyword evidence="3" id="KW-0804">Transcription</keyword>
<evidence type="ECO:0000256" key="4">
    <source>
        <dbReference type="SAM" id="MobiDB-lite"/>
    </source>
</evidence>
<name>A0ABW4K0F1_9HYPH</name>
<feature type="domain" description="HTH marR-type" evidence="5">
    <location>
        <begin position="22"/>
        <end position="157"/>
    </location>
</feature>